<organism evidence="1 2">
    <name type="scientific">Clostridium sulfidigenes</name>
    <dbReference type="NCBI Taxonomy" id="318464"/>
    <lineage>
        <taxon>Bacteria</taxon>
        <taxon>Bacillati</taxon>
        <taxon>Bacillota</taxon>
        <taxon>Clostridia</taxon>
        <taxon>Eubacteriales</taxon>
        <taxon>Clostridiaceae</taxon>
        <taxon>Clostridium</taxon>
    </lineage>
</organism>
<proteinExistence type="predicted"/>
<dbReference type="AlphaFoldDB" id="A0A084J9Q8"/>
<evidence type="ECO:0000313" key="2">
    <source>
        <dbReference type="Proteomes" id="UP000028542"/>
    </source>
</evidence>
<comment type="caution">
    <text evidence="1">The sequence shown here is derived from an EMBL/GenBank/DDBJ whole genome shotgun (WGS) entry which is preliminary data.</text>
</comment>
<protein>
    <submittedName>
        <fullName evidence="1">Uncharacterized protein</fullName>
    </submittedName>
</protein>
<keyword evidence="2" id="KW-1185">Reference proteome</keyword>
<sequence>MIYIYFSQSEDYKDIMKCKDEDIYLWYGNSAKAICGMLHILSMVEGKFQNVYIEVVKYESIKSSRILAFYFL</sequence>
<dbReference type="EMBL" id="JPMD01000032">
    <property type="protein sequence ID" value="KEZ85692.1"/>
    <property type="molecule type" value="Genomic_DNA"/>
</dbReference>
<reference evidence="1 2" key="1">
    <citation type="submission" date="2014-07" db="EMBL/GenBank/DDBJ databases">
        <title>Draft genome of Clostridium sulfidigenes 113A isolated from sediments associated with methane hydrate from Krishna Godavari basin.</title>
        <authorList>
            <person name="Honkalas V.S."/>
            <person name="Dabir A.P."/>
            <person name="Arora P."/>
            <person name="Dhakephalkar P.K."/>
        </authorList>
    </citation>
    <scope>NUCLEOTIDE SEQUENCE [LARGE SCALE GENOMIC DNA]</scope>
    <source>
        <strain evidence="1 2">113A</strain>
    </source>
</reference>
<evidence type="ECO:0000313" key="1">
    <source>
        <dbReference type="EMBL" id="KEZ85692.1"/>
    </source>
</evidence>
<accession>A0A084J9Q8</accession>
<dbReference type="Proteomes" id="UP000028542">
    <property type="component" value="Unassembled WGS sequence"/>
</dbReference>
<name>A0A084J9Q8_9CLOT</name>
<gene>
    <name evidence="1" type="ORF">IO99_13610</name>
</gene>